<dbReference type="EMBL" id="CP068053">
    <property type="protein sequence ID" value="QQT01905.1"/>
    <property type="molecule type" value="Genomic_DNA"/>
</dbReference>
<name>A0A974NQF6_PERPY</name>
<keyword evidence="3" id="KW-1185">Reference proteome</keyword>
<proteinExistence type="inferred from homology"/>
<protein>
    <submittedName>
        <fullName evidence="2">ROK family protein</fullName>
    </submittedName>
</protein>
<dbReference type="InterPro" id="IPR000600">
    <property type="entry name" value="ROK"/>
</dbReference>
<accession>A0A974NQF6</accession>
<comment type="similarity">
    <text evidence="1">Belongs to the ROK (NagC/XylR) family.</text>
</comment>
<gene>
    <name evidence="2" type="ORF">I6J18_08695</name>
</gene>
<dbReference type="AlphaFoldDB" id="A0A974NQF6"/>
<dbReference type="PANTHER" id="PTHR18964">
    <property type="entry name" value="ROK (REPRESSOR, ORF, KINASE) FAMILY"/>
    <property type="match status" value="1"/>
</dbReference>
<dbReference type="Gene3D" id="3.30.420.40">
    <property type="match status" value="2"/>
</dbReference>
<evidence type="ECO:0000313" key="2">
    <source>
        <dbReference type="EMBL" id="QQT01905.1"/>
    </source>
</evidence>
<sequence length="300" mass="32219">MMKRYAVLDIGGGTIKHAVMDEQAETLKSGITKTPVQGMNATFAILKDIVREYQKEYTLNGVAMSVPGAVEIVTGYIHFAGAVTDLMGRNVKEELNDLGLPIELDNDVNCVTLAEKWKGSAMDCDNFVCIAAGTGIGGGIFINGKLYRGRLGMAGEFGLMALRFDNKLETVMQRGSFSALGSTRALVEDASVRMDFAVTGEDIFRLADQGNSDALAALENFYDALAIGTANLIHVLAPEKILIGGGVSAQTVVVKEVRNRIARIRKPALDITEVESCSFKNEAGKVGALYHFLTMQGILS</sequence>
<reference evidence="2 3" key="1">
    <citation type="submission" date="2021-01" db="EMBL/GenBank/DDBJ databases">
        <title>FDA dAtabase for Regulatory Grade micrObial Sequences (FDA-ARGOS): Supporting development and validation of Infectious Disease Dx tests.</title>
        <authorList>
            <person name="Nelson B."/>
            <person name="Plummer A."/>
            <person name="Tallon L."/>
            <person name="Sadzewicz L."/>
            <person name="Zhao X."/>
            <person name="Boylan J."/>
            <person name="Ott S."/>
            <person name="Bowen H."/>
            <person name="Vavikolanu K."/>
            <person name="Mehta A."/>
            <person name="Aluvathingal J."/>
            <person name="Nadendla S."/>
            <person name="Myers T."/>
            <person name="Yan Y."/>
            <person name="Sichtig H."/>
        </authorList>
    </citation>
    <scope>NUCLEOTIDE SEQUENCE [LARGE SCALE GENOMIC DNA]</scope>
    <source>
        <strain evidence="2 3">FDAARGOS_1161</strain>
    </source>
</reference>
<dbReference type="KEGG" id="ppsr:I6J18_08695"/>
<evidence type="ECO:0000256" key="1">
    <source>
        <dbReference type="ARBA" id="ARBA00006479"/>
    </source>
</evidence>
<dbReference type="SUPFAM" id="SSF53067">
    <property type="entry name" value="Actin-like ATPase domain"/>
    <property type="match status" value="1"/>
</dbReference>
<organism evidence="2 3">
    <name type="scientific">Peribacillus psychrosaccharolyticus</name>
    <name type="common">Bacillus psychrosaccharolyticus</name>
    <dbReference type="NCBI Taxonomy" id="1407"/>
    <lineage>
        <taxon>Bacteria</taxon>
        <taxon>Bacillati</taxon>
        <taxon>Bacillota</taxon>
        <taxon>Bacilli</taxon>
        <taxon>Bacillales</taxon>
        <taxon>Bacillaceae</taxon>
        <taxon>Peribacillus</taxon>
    </lineage>
</organism>
<dbReference type="Pfam" id="PF00480">
    <property type="entry name" value="ROK"/>
    <property type="match status" value="1"/>
</dbReference>
<dbReference type="InterPro" id="IPR043129">
    <property type="entry name" value="ATPase_NBD"/>
</dbReference>
<evidence type="ECO:0000313" key="3">
    <source>
        <dbReference type="Proteomes" id="UP000595254"/>
    </source>
</evidence>
<dbReference type="Proteomes" id="UP000595254">
    <property type="component" value="Chromosome"/>
</dbReference>
<dbReference type="PANTHER" id="PTHR18964:SF165">
    <property type="entry name" value="BETA-GLUCOSIDE KINASE"/>
    <property type="match status" value="1"/>
</dbReference>